<dbReference type="GO" id="GO:0003677">
    <property type="term" value="F:DNA binding"/>
    <property type="evidence" value="ECO:0007669"/>
    <property type="project" value="InterPro"/>
</dbReference>
<keyword evidence="4" id="KW-0804">Transcription</keyword>
<comment type="similarity">
    <text evidence="1">Belongs to the sigma-70 factor family. ECF subfamily.</text>
</comment>
<dbReference type="Gene3D" id="1.10.1740.10">
    <property type="match status" value="1"/>
</dbReference>
<feature type="domain" description="RNA polymerase sigma factor 70 region 4 type 2" evidence="6">
    <location>
        <begin position="134"/>
        <end position="182"/>
    </location>
</feature>
<dbReference type="InterPro" id="IPR036388">
    <property type="entry name" value="WH-like_DNA-bd_sf"/>
</dbReference>
<dbReference type="Pfam" id="PF08281">
    <property type="entry name" value="Sigma70_r4_2"/>
    <property type="match status" value="1"/>
</dbReference>
<dbReference type="SUPFAM" id="SSF88946">
    <property type="entry name" value="Sigma2 domain of RNA polymerase sigma factors"/>
    <property type="match status" value="1"/>
</dbReference>
<dbReference type="CDD" id="cd06171">
    <property type="entry name" value="Sigma70_r4"/>
    <property type="match status" value="1"/>
</dbReference>
<dbReference type="SUPFAM" id="SSF88659">
    <property type="entry name" value="Sigma3 and sigma4 domains of RNA polymerase sigma factors"/>
    <property type="match status" value="1"/>
</dbReference>
<dbReference type="InterPro" id="IPR014284">
    <property type="entry name" value="RNA_pol_sigma-70_dom"/>
</dbReference>
<feature type="domain" description="RNA polymerase sigma-70 region 2" evidence="5">
    <location>
        <begin position="30"/>
        <end position="97"/>
    </location>
</feature>
<protein>
    <submittedName>
        <fullName evidence="7">Sigma-70 family RNA polymerase sigma factor</fullName>
    </submittedName>
</protein>
<name>A0A7C1K1U1_THERO</name>
<keyword evidence="2" id="KW-0805">Transcription regulation</keyword>
<accession>A0A7C1K1U1</accession>
<evidence type="ECO:0000313" key="7">
    <source>
        <dbReference type="EMBL" id="HEF65985.1"/>
    </source>
</evidence>
<organism evidence="7">
    <name type="scientific">Thermomicrobium roseum</name>
    <dbReference type="NCBI Taxonomy" id="500"/>
    <lineage>
        <taxon>Bacteria</taxon>
        <taxon>Pseudomonadati</taxon>
        <taxon>Thermomicrobiota</taxon>
        <taxon>Thermomicrobia</taxon>
        <taxon>Thermomicrobiales</taxon>
        <taxon>Thermomicrobiaceae</taxon>
        <taxon>Thermomicrobium</taxon>
    </lineage>
</organism>
<evidence type="ECO:0000259" key="6">
    <source>
        <dbReference type="Pfam" id="PF08281"/>
    </source>
</evidence>
<evidence type="ECO:0000256" key="1">
    <source>
        <dbReference type="ARBA" id="ARBA00010641"/>
    </source>
</evidence>
<evidence type="ECO:0000256" key="3">
    <source>
        <dbReference type="ARBA" id="ARBA00023082"/>
    </source>
</evidence>
<sequence length="196" mass="22608">MSGTFALSAADELRCVARAKAGDEEAFTLLYQKYERTIYQFIYRMVGNAEDANDLTQECFIRAYKALPQTSDDLNLGAWLRRIAANVCLDTLRRRNRLRWLRLDQLAPWQGASLRANGTDPERALMQTETQDVVTRVLQQLQPRYRAALILREYEGYSSDEIAELLGISRSAAKSLLFRAREEFRRLYHEMEASST</sequence>
<dbReference type="AlphaFoldDB" id="A0A7C1K1U1"/>
<dbReference type="GO" id="GO:0016987">
    <property type="term" value="F:sigma factor activity"/>
    <property type="evidence" value="ECO:0007669"/>
    <property type="project" value="UniProtKB-KW"/>
</dbReference>
<dbReference type="EMBL" id="DSJL01000011">
    <property type="protein sequence ID" value="HEF65985.1"/>
    <property type="molecule type" value="Genomic_DNA"/>
</dbReference>
<proteinExistence type="inferred from homology"/>
<reference evidence="7" key="1">
    <citation type="journal article" date="2020" name="mSystems">
        <title>Genome- and Community-Level Interaction Insights into Carbon Utilization and Element Cycling Functions of Hydrothermarchaeota in Hydrothermal Sediment.</title>
        <authorList>
            <person name="Zhou Z."/>
            <person name="Liu Y."/>
            <person name="Xu W."/>
            <person name="Pan J."/>
            <person name="Luo Z.H."/>
            <person name="Li M."/>
        </authorList>
    </citation>
    <scope>NUCLEOTIDE SEQUENCE [LARGE SCALE GENOMIC DNA]</scope>
    <source>
        <strain evidence="7">SpSt-222</strain>
    </source>
</reference>
<dbReference type="GO" id="GO:0006352">
    <property type="term" value="P:DNA-templated transcription initiation"/>
    <property type="evidence" value="ECO:0007669"/>
    <property type="project" value="InterPro"/>
</dbReference>
<evidence type="ECO:0000259" key="5">
    <source>
        <dbReference type="Pfam" id="PF04542"/>
    </source>
</evidence>
<comment type="caution">
    <text evidence="7">The sequence shown here is derived from an EMBL/GenBank/DDBJ whole genome shotgun (WGS) entry which is preliminary data.</text>
</comment>
<dbReference type="Pfam" id="PF04542">
    <property type="entry name" value="Sigma70_r2"/>
    <property type="match status" value="1"/>
</dbReference>
<keyword evidence="3" id="KW-0731">Sigma factor</keyword>
<dbReference type="NCBIfam" id="TIGR02937">
    <property type="entry name" value="sigma70-ECF"/>
    <property type="match status" value="1"/>
</dbReference>
<dbReference type="PANTHER" id="PTHR43133:SF51">
    <property type="entry name" value="RNA POLYMERASE SIGMA FACTOR"/>
    <property type="match status" value="1"/>
</dbReference>
<dbReference type="PANTHER" id="PTHR43133">
    <property type="entry name" value="RNA POLYMERASE ECF-TYPE SIGMA FACTO"/>
    <property type="match status" value="1"/>
</dbReference>
<dbReference type="InterPro" id="IPR007627">
    <property type="entry name" value="RNA_pol_sigma70_r2"/>
</dbReference>
<dbReference type="Gene3D" id="1.10.10.10">
    <property type="entry name" value="Winged helix-like DNA-binding domain superfamily/Winged helix DNA-binding domain"/>
    <property type="match status" value="1"/>
</dbReference>
<dbReference type="InterPro" id="IPR013249">
    <property type="entry name" value="RNA_pol_sigma70_r4_t2"/>
</dbReference>
<evidence type="ECO:0000256" key="4">
    <source>
        <dbReference type="ARBA" id="ARBA00023163"/>
    </source>
</evidence>
<dbReference type="InterPro" id="IPR039425">
    <property type="entry name" value="RNA_pol_sigma-70-like"/>
</dbReference>
<gene>
    <name evidence="7" type="ORF">ENP47_10360</name>
</gene>
<evidence type="ECO:0000256" key="2">
    <source>
        <dbReference type="ARBA" id="ARBA00023015"/>
    </source>
</evidence>
<dbReference type="InterPro" id="IPR013325">
    <property type="entry name" value="RNA_pol_sigma_r2"/>
</dbReference>
<dbReference type="InterPro" id="IPR013324">
    <property type="entry name" value="RNA_pol_sigma_r3/r4-like"/>
</dbReference>